<keyword evidence="4" id="KW-1185">Reference proteome</keyword>
<evidence type="ECO:0000313" key="4">
    <source>
        <dbReference type="Proteomes" id="UP001313282"/>
    </source>
</evidence>
<gene>
    <name evidence="3" type="ORF">TWF718_005858</name>
</gene>
<feature type="transmembrane region" description="Helical" evidence="2">
    <location>
        <begin position="185"/>
        <end position="204"/>
    </location>
</feature>
<dbReference type="AlphaFoldDB" id="A0AAN8RJR3"/>
<evidence type="ECO:0000313" key="3">
    <source>
        <dbReference type="EMBL" id="KAK6348038.1"/>
    </source>
</evidence>
<comment type="caution">
    <text evidence="3">The sequence shown here is derived from an EMBL/GenBank/DDBJ whole genome shotgun (WGS) entry which is preliminary data.</text>
</comment>
<accession>A0AAN8RJR3</accession>
<evidence type="ECO:0000256" key="1">
    <source>
        <dbReference type="SAM" id="MobiDB-lite"/>
    </source>
</evidence>
<dbReference type="Proteomes" id="UP001313282">
    <property type="component" value="Unassembled WGS sequence"/>
</dbReference>
<sequence>MKQQERGEPVKATFERFHKWAADVNVVVKDENYKRPRLGTGLPRDPHPPKDPQFHLKAVKGKRRRILMQDNATITGEFPAEDNKWHDVLADESDDSDNFKEPWYFKYHNQNRFTGSDSLEQHQLRHLPGPEQENDEFLYVCLTLREAIDYGFPVLPIMGRYVREGFRRRHSRSFWQWSMDNKSAVVAHTFWLTGFIMPIIWYRLCYPPRGTLKTKHGYLWPAPPLPKLTAANGLELPFHTWPPHPKQGTGWDLATIIGYTSFFVLNFVSIGVSFLVNSPWHD</sequence>
<feature type="region of interest" description="Disordered" evidence="1">
    <location>
        <begin position="33"/>
        <end position="52"/>
    </location>
</feature>
<keyword evidence="2" id="KW-1133">Transmembrane helix</keyword>
<reference evidence="3 4" key="1">
    <citation type="submission" date="2019-10" db="EMBL/GenBank/DDBJ databases">
        <authorList>
            <person name="Palmer J.M."/>
        </authorList>
    </citation>
    <scope>NUCLEOTIDE SEQUENCE [LARGE SCALE GENOMIC DNA]</scope>
    <source>
        <strain evidence="3 4">TWF718</strain>
    </source>
</reference>
<organism evidence="3 4">
    <name type="scientific">Orbilia javanica</name>
    <dbReference type="NCBI Taxonomy" id="47235"/>
    <lineage>
        <taxon>Eukaryota</taxon>
        <taxon>Fungi</taxon>
        <taxon>Dikarya</taxon>
        <taxon>Ascomycota</taxon>
        <taxon>Pezizomycotina</taxon>
        <taxon>Orbiliomycetes</taxon>
        <taxon>Orbiliales</taxon>
        <taxon>Orbiliaceae</taxon>
        <taxon>Orbilia</taxon>
    </lineage>
</organism>
<keyword evidence="2" id="KW-0812">Transmembrane</keyword>
<feature type="transmembrane region" description="Helical" evidence="2">
    <location>
        <begin position="256"/>
        <end position="276"/>
    </location>
</feature>
<protein>
    <submittedName>
        <fullName evidence="3">Uncharacterized protein</fullName>
    </submittedName>
</protein>
<name>A0AAN8RJR3_9PEZI</name>
<dbReference type="EMBL" id="JAVHNR010000003">
    <property type="protein sequence ID" value="KAK6348038.1"/>
    <property type="molecule type" value="Genomic_DNA"/>
</dbReference>
<proteinExistence type="predicted"/>
<keyword evidence="2" id="KW-0472">Membrane</keyword>
<evidence type="ECO:0000256" key="2">
    <source>
        <dbReference type="SAM" id="Phobius"/>
    </source>
</evidence>